<feature type="region of interest" description="Disordered" evidence="1">
    <location>
        <begin position="60"/>
        <end position="106"/>
    </location>
</feature>
<feature type="non-terminal residue" evidence="2">
    <location>
        <position position="194"/>
    </location>
</feature>
<feature type="compositionally biased region" description="Low complexity" evidence="1">
    <location>
        <begin position="169"/>
        <end position="180"/>
    </location>
</feature>
<sequence length="194" mass="20397">MSAIRRAWGELLSPHVRDLGVACSSVCRSAEPPRKYRPLGDKELWHEAWRATDSSPHLLGEHQQQQLHHYSSPHHQHQSSSQSIGGYDGALGREGSGLGDGGSGPYGMPHSYGGVGLAVLRSGVSDSDDDLDDGLYGEGGALQEFEAELSSPQGHGGGGGADGGLRSSLAPPQQQLQAALDKGGLAERIMALRE</sequence>
<feature type="compositionally biased region" description="Gly residues" evidence="1">
    <location>
        <begin position="86"/>
        <end position="105"/>
    </location>
</feature>
<dbReference type="AlphaFoldDB" id="A0A2J7ZQX4"/>
<keyword evidence="3" id="KW-1185">Reference proteome</keyword>
<dbReference type="Proteomes" id="UP000236333">
    <property type="component" value="Unassembled WGS sequence"/>
</dbReference>
<feature type="compositionally biased region" description="Gly residues" evidence="1">
    <location>
        <begin position="154"/>
        <end position="163"/>
    </location>
</feature>
<gene>
    <name evidence="2" type="ORF">TSOC_011346</name>
</gene>
<name>A0A2J7ZQX4_9CHLO</name>
<evidence type="ECO:0000256" key="1">
    <source>
        <dbReference type="SAM" id="MobiDB-lite"/>
    </source>
</evidence>
<evidence type="ECO:0000313" key="2">
    <source>
        <dbReference type="EMBL" id="PNH02671.1"/>
    </source>
</evidence>
<feature type="compositionally biased region" description="Low complexity" evidence="1">
    <location>
        <begin position="60"/>
        <end position="70"/>
    </location>
</feature>
<reference evidence="2 3" key="1">
    <citation type="journal article" date="2017" name="Mol. Biol. Evol.">
        <title>The 4-celled Tetrabaena socialis nuclear genome reveals the essential components for genetic control of cell number at the origin of multicellularity in the volvocine lineage.</title>
        <authorList>
            <person name="Featherston J."/>
            <person name="Arakaki Y."/>
            <person name="Hanschen E.R."/>
            <person name="Ferris P.J."/>
            <person name="Michod R.E."/>
            <person name="Olson B.J.S.C."/>
            <person name="Nozaki H."/>
            <person name="Durand P.M."/>
        </authorList>
    </citation>
    <scope>NUCLEOTIDE SEQUENCE [LARGE SCALE GENOMIC DNA]</scope>
    <source>
        <strain evidence="2 3">NIES-571</strain>
    </source>
</reference>
<evidence type="ECO:0000313" key="3">
    <source>
        <dbReference type="Proteomes" id="UP000236333"/>
    </source>
</evidence>
<comment type="caution">
    <text evidence="2">The sequence shown here is derived from an EMBL/GenBank/DDBJ whole genome shotgun (WGS) entry which is preliminary data.</text>
</comment>
<accession>A0A2J7ZQX4</accession>
<organism evidence="2 3">
    <name type="scientific">Tetrabaena socialis</name>
    <dbReference type="NCBI Taxonomy" id="47790"/>
    <lineage>
        <taxon>Eukaryota</taxon>
        <taxon>Viridiplantae</taxon>
        <taxon>Chlorophyta</taxon>
        <taxon>core chlorophytes</taxon>
        <taxon>Chlorophyceae</taxon>
        <taxon>CS clade</taxon>
        <taxon>Chlamydomonadales</taxon>
        <taxon>Tetrabaenaceae</taxon>
        <taxon>Tetrabaena</taxon>
    </lineage>
</organism>
<feature type="region of interest" description="Disordered" evidence="1">
    <location>
        <begin position="142"/>
        <end position="181"/>
    </location>
</feature>
<dbReference type="EMBL" id="PGGS01000612">
    <property type="protein sequence ID" value="PNH02671.1"/>
    <property type="molecule type" value="Genomic_DNA"/>
</dbReference>
<protein>
    <submittedName>
        <fullName evidence="2">Uncharacterized protein</fullName>
    </submittedName>
</protein>
<proteinExistence type="predicted"/>